<dbReference type="InterPro" id="IPR050951">
    <property type="entry name" value="Retrovirus_Pol_polyprotein"/>
</dbReference>
<dbReference type="EC" id="3.1.26.4" evidence="2"/>
<protein>
    <recommendedName>
        <fullName evidence="9">Gypsy retrotransposon integrase-like protein 1</fullName>
        <ecNumber evidence="2">3.1.26.4</ecNumber>
    </recommendedName>
</protein>
<dbReference type="PROSITE" id="PS50994">
    <property type="entry name" value="INTEGRASE"/>
    <property type="match status" value="1"/>
</dbReference>
<evidence type="ECO:0000256" key="9">
    <source>
        <dbReference type="ARBA" id="ARBA00039658"/>
    </source>
</evidence>
<dbReference type="Gene3D" id="4.10.60.10">
    <property type="entry name" value="Zinc finger, CCHC-type"/>
    <property type="match status" value="1"/>
</dbReference>
<proteinExistence type="inferred from homology"/>
<dbReference type="Ensembl" id="ENSGACT00000056193.1">
    <property type="protein sequence ID" value="ENSGACP00000063240.1"/>
    <property type="gene ID" value="ENSGACG00000034130.1"/>
</dbReference>
<dbReference type="FunFam" id="3.10.20.370:FF:000001">
    <property type="entry name" value="Retrovirus-related Pol polyprotein from transposon 17.6-like protein"/>
    <property type="match status" value="1"/>
</dbReference>
<dbReference type="PROSITE" id="PS50158">
    <property type="entry name" value="ZF_CCHC"/>
    <property type="match status" value="1"/>
</dbReference>
<keyword evidence="10" id="KW-0863">Zinc-finger</keyword>
<dbReference type="InterPro" id="IPR036397">
    <property type="entry name" value="RNaseH_sf"/>
</dbReference>
<dbReference type="InterPro" id="IPR001878">
    <property type="entry name" value="Znf_CCHC"/>
</dbReference>
<evidence type="ECO:0000259" key="13">
    <source>
        <dbReference type="PROSITE" id="PS50878"/>
    </source>
</evidence>
<dbReference type="InterPro" id="IPR043502">
    <property type="entry name" value="DNA/RNA_pol_sf"/>
</dbReference>
<evidence type="ECO:0000313" key="16">
    <source>
        <dbReference type="Proteomes" id="UP000007635"/>
    </source>
</evidence>
<dbReference type="FunFam" id="3.30.420.10:FF:000032">
    <property type="entry name" value="Retrovirus-related Pol polyprotein from transposon 297-like Protein"/>
    <property type="match status" value="1"/>
</dbReference>
<dbReference type="FunFam" id="3.30.70.270:FF:000020">
    <property type="entry name" value="Transposon Tf2-6 polyprotein-like Protein"/>
    <property type="match status" value="1"/>
</dbReference>
<sequence length="1597" mass="177989">MSFNLQDFVDNPSFEKVDVCRKDDLLCIAAHFDITVHKYGLKKEIKTQVLEKLVDLNVLSPAQSVAEVSTNDVPSTTAGVLSQSAEETAALFTPPADRAGKSAPATLPRFDPFSPSHPPGFSSSSKLKVRLTRLQLEAQEKESMRKAEYDLRLQVRKLEIEADKEVRLKQLEVEALKISSSHSLNMSDRSTPFQTVAGKQSFDVSKNISLVPAFREAEVDSYFSAFERIASALDWPRDMWPILLQCKLIGKAQEVVSALSVQDSLQYDSLKEAILRAYELVPEAYRQKFRNHRKSNDQTFVEFAREKGTLFDKWCAASDVKNDFESLRQLVLLEEFKGSLPDKVVMFLNEQKVSSISKAAVLADEFVLTHKNVFVSAPRSDRTFVSRSTRPGSGHSASEQAKGPWSHTQENRECFYCHKKGHVVADCLTLKRKQQSSLASQQKDVCLIKTLPTLVTEQSEDVKDKPDPCFKPFISEGFVSLTSNPKDQKVVTLLRDSAGSQSIIRDGVLPLSSFTSCQSSVKLRGVGMVNVLAPLHRIHLQCPLLSGWFDVAVLPDLPVAGVDFLLCNDIAGGKVSSTPVVMDVPVVTDPAGDSQNSSEIFPACAVTRAQTKKYGADLSDSFIFVDQPSGTETPSEDQSVFKSNHEQFGISRMEAVELPATREEFMAAQQSDKTLQNCFSSVLSVEDAKEKKVAYLMDHGLLVRHWSGNDLDGGDWNVTYQVVVPTAYRSQVLSLAHDNLWAGHLGITKTYNRVLRHFFWPGLKADVVRHCRLCHVCQVTGKPNQVISPAPLCPIPVMGEPFEKVIVDCVGPLPKTKSGNQFLLTIMCVSTRFPEAVPLRRITAPVVSTALIKFFTKFGLPKVVQTDQGTNFTSRVFAQVLKTLGIKHIMSSPYHPESQGALERFHQTLKSMLRKHCFESQKDWDDAVPFVLFAAREAVQESLGYSPAELVFGHQVRGPLKLLKEQLLLPEGKVHSIPDYVAKLRARLQRACSLARESLSSAQVKMKKYYDQKATAHSFQPGDKVLILSPISGSALSSKFSGPYLVEKKVSDTNFIIQTPDRRRRNRLCHVNMMKPYFTAEDESGTSGLPKIQNVSAVSVCSAESSTEEDGLVMRSATPQGLRLKNTELLSDLSNFLSHLPDDHRGDVENLISGFPCLFGDIPSQTSVLMHDIVLTNPKPIKQHAYRVNPAKRECMRKEVNYLVEHGFAVPSSSSWSSPCVLDAKSDGSQRFCTDFRKVNSVTVPDAHPLPLIEDCIDEVGPAEYVSKLDMLKGYWQVPLTPRASEISAFVTPDSFLQYTVMPFGLCNAPATFQRLVNKVLRDVPHCKAYLDDIVIYSDDWNSHMATLRDVFKRLAEASLTLNLSKCEFGRGSLLYLGQQVGRGQVCPADAKITAIAAFPEPTTRRELRRFLGMAGYYRRFCKNFSTVAAPLTALTSPLKPFTWSSECQQSFEDLKWLLSCNPVLSAPNFSLPFKLEVDASAVGAGAVLLQEDFQGIDHPVAYFSRKFDKHQLKYSTIEKETLALLYALQHFEVYLVSTGKPIKVFTDHNPLVFLSRMYNSNHRLMRWSLIVQNYNLEIAHKKGSENVLADALSRAL</sequence>
<dbReference type="Pfam" id="PF02023">
    <property type="entry name" value="SCAN"/>
    <property type="match status" value="1"/>
</dbReference>
<reference evidence="15 16" key="1">
    <citation type="journal article" date="2021" name="G3 (Bethesda)">
        <title>Improved contiguity of the threespine stickleback genome using long-read sequencing.</title>
        <authorList>
            <person name="Nath S."/>
            <person name="Shaw D.E."/>
            <person name="White M.A."/>
        </authorList>
    </citation>
    <scope>NUCLEOTIDE SEQUENCE [LARGE SCALE GENOMIC DNA]</scope>
    <source>
        <strain evidence="15 16">Lake Benthic</strain>
    </source>
</reference>
<dbReference type="Pfam" id="PF00665">
    <property type="entry name" value="rve"/>
    <property type="match status" value="1"/>
</dbReference>
<dbReference type="GO" id="GO:0004523">
    <property type="term" value="F:RNA-DNA hybrid ribonuclease activity"/>
    <property type="evidence" value="ECO:0007669"/>
    <property type="project" value="UniProtKB-EC"/>
</dbReference>
<dbReference type="SUPFAM" id="SSF57756">
    <property type="entry name" value="Retrovirus zinc finger-like domains"/>
    <property type="match status" value="1"/>
</dbReference>
<evidence type="ECO:0000313" key="15">
    <source>
        <dbReference type="Ensembl" id="ENSGACP00000039136.1"/>
    </source>
</evidence>
<dbReference type="Ensembl" id="ENSGACT00000059680.1">
    <property type="protein sequence ID" value="ENSGACP00000071198.1"/>
    <property type="gene ID" value="ENSGACG00000034130.1"/>
</dbReference>
<reference evidence="15" key="2">
    <citation type="submission" date="2025-05" db="UniProtKB">
        <authorList>
            <consortium name="Ensembl"/>
        </authorList>
    </citation>
    <scope>IDENTIFICATION</scope>
</reference>
<dbReference type="InterPro" id="IPR003309">
    <property type="entry name" value="SCAN_dom"/>
</dbReference>
<keyword evidence="10" id="KW-0479">Metal-binding</keyword>
<dbReference type="Gene3D" id="3.10.20.370">
    <property type="match status" value="1"/>
</dbReference>
<dbReference type="InterPro" id="IPR036875">
    <property type="entry name" value="Znf_CCHC_sf"/>
</dbReference>
<dbReference type="SUPFAM" id="SSF56672">
    <property type="entry name" value="DNA/RNA polymerases"/>
    <property type="match status" value="1"/>
</dbReference>
<dbReference type="InterPro" id="IPR043128">
    <property type="entry name" value="Rev_trsase/Diguanyl_cyclase"/>
</dbReference>
<feature type="domain" description="CCHC-type" evidence="12">
    <location>
        <begin position="414"/>
        <end position="427"/>
    </location>
</feature>
<comment type="similarity">
    <text evidence="1">Belongs to the beta type-B retroviral polymerase family. HERV class-II K(HML-2) pol subfamily.</text>
</comment>
<dbReference type="SUPFAM" id="SSF53098">
    <property type="entry name" value="Ribonuclease H-like"/>
    <property type="match status" value="1"/>
</dbReference>
<dbReference type="Pfam" id="PF00078">
    <property type="entry name" value="RVT_1"/>
    <property type="match status" value="1"/>
</dbReference>
<dbReference type="InterPro" id="IPR012337">
    <property type="entry name" value="RNaseH-like_sf"/>
</dbReference>
<evidence type="ECO:0000256" key="8">
    <source>
        <dbReference type="ARBA" id="ARBA00022918"/>
    </source>
</evidence>
<dbReference type="Pfam" id="PF22938">
    <property type="entry name" value="Integrase_p58_C"/>
    <property type="match status" value="1"/>
</dbReference>
<feature type="region of interest" description="Disordered" evidence="11">
    <location>
        <begin position="385"/>
        <end position="405"/>
    </location>
</feature>
<dbReference type="GO" id="GO:0008270">
    <property type="term" value="F:zinc ion binding"/>
    <property type="evidence" value="ECO:0007669"/>
    <property type="project" value="UniProtKB-KW"/>
</dbReference>
<dbReference type="GO" id="GO:0003964">
    <property type="term" value="F:RNA-directed DNA polymerase activity"/>
    <property type="evidence" value="ECO:0007669"/>
    <property type="project" value="UniProtKB-KW"/>
</dbReference>
<evidence type="ECO:0000256" key="3">
    <source>
        <dbReference type="ARBA" id="ARBA00022679"/>
    </source>
</evidence>
<keyword evidence="4" id="KW-0548">Nucleotidyltransferase</keyword>
<name>A0AAQ4PJP3_GASAC</name>
<dbReference type="InterPro" id="IPR041588">
    <property type="entry name" value="Integrase_H2C2"/>
</dbReference>
<dbReference type="SUPFAM" id="SSF47353">
    <property type="entry name" value="Retrovirus capsid dimerization domain-like"/>
    <property type="match status" value="1"/>
</dbReference>
<evidence type="ECO:0000256" key="1">
    <source>
        <dbReference type="ARBA" id="ARBA00010879"/>
    </source>
</evidence>
<dbReference type="FunFam" id="1.10.340.70:FF:000001">
    <property type="entry name" value="Retrovirus-related Pol polyprotein from transposon gypsy-like Protein"/>
    <property type="match status" value="1"/>
</dbReference>
<evidence type="ECO:0000256" key="10">
    <source>
        <dbReference type="PROSITE-ProRule" id="PRU00047"/>
    </source>
</evidence>
<dbReference type="PROSITE" id="PS50878">
    <property type="entry name" value="RT_POL"/>
    <property type="match status" value="1"/>
</dbReference>
<keyword evidence="3" id="KW-0808">Transferase</keyword>
<dbReference type="InterPro" id="IPR041373">
    <property type="entry name" value="RT_RNaseH"/>
</dbReference>
<evidence type="ECO:0000256" key="5">
    <source>
        <dbReference type="ARBA" id="ARBA00022722"/>
    </source>
</evidence>
<dbReference type="Gene3D" id="3.10.10.10">
    <property type="entry name" value="HIV Type 1 Reverse Transcriptase, subunit A, domain 1"/>
    <property type="match status" value="1"/>
</dbReference>
<keyword evidence="16" id="KW-1185">Reference proteome</keyword>
<feature type="domain" description="Reverse transcriptase" evidence="13">
    <location>
        <begin position="1204"/>
        <end position="1381"/>
    </location>
</feature>
<evidence type="ECO:0000259" key="14">
    <source>
        <dbReference type="PROSITE" id="PS50994"/>
    </source>
</evidence>
<keyword evidence="6" id="KW-0255">Endonuclease</keyword>
<dbReference type="Gene3D" id="1.10.340.70">
    <property type="match status" value="1"/>
</dbReference>
<keyword evidence="8" id="KW-0695">RNA-directed DNA polymerase</keyword>
<dbReference type="InterPro" id="IPR038269">
    <property type="entry name" value="SCAN_sf"/>
</dbReference>
<dbReference type="CDD" id="cd01647">
    <property type="entry name" value="RT_LTR"/>
    <property type="match status" value="1"/>
</dbReference>
<dbReference type="Gene3D" id="3.30.420.10">
    <property type="entry name" value="Ribonuclease H-like superfamily/Ribonuclease H"/>
    <property type="match status" value="1"/>
</dbReference>
<dbReference type="Gene3D" id="1.10.4020.10">
    <property type="entry name" value="DNA breaking-rejoining enzymes"/>
    <property type="match status" value="1"/>
</dbReference>
<keyword evidence="10" id="KW-0862">Zinc</keyword>
<feature type="compositionally biased region" description="Polar residues" evidence="11">
    <location>
        <begin position="385"/>
        <end position="399"/>
    </location>
</feature>
<evidence type="ECO:0000256" key="11">
    <source>
        <dbReference type="SAM" id="MobiDB-lite"/>
    </source>
</evidence>
<dbReference type="Proteomes" id="UP000007635">
    <property type="component" value="Chromosome XVI"/>
</dbReference>
<evidence type="ECO:0000256" key="4">
    <source>
        <dbReference type="ARBA" id="ARBA00022695"/>
    </source>
</evidence>
<organism evidence="15 16">
    <name type="scientific">Gasterosteus aculeatus aculeatus</name>
    <name type="common">three-spined stickleback</name>
    <dbReference type="NCBI Taxonomy" id="481459"/>
    <lineage>
        <taxon>Eukaryota</taxon>
        <taxon>Metazoa</taxon>
        <taxon>Chordata</taxon>
        <taxon>Craniata</taxon>
        <taxon>Vertebrata</taxon>
        <taxon>Euteleostomi</taxon>
        <taxon>Actinopterygii</taxon>
        <taxon>Neopterygii</taxon>
        <taxon>Teleostei</taxon>
        <taxon>Neoteleostei</taxon>
        <taxon>Acanthomorphata</taxon>
        <taxon>Eupercaria</taxon>
        <taxon>Perciformes</taxon>
        <taxon>Cottioidei</taxon>
        <taxon>Gasterosteales</taxon>
        <taxon>Gasterosteidae</taxon>
        <taxon>Gasterosteus</taxon>
    </lineage>
</organism>
<dbReference type="Pfam" id="PF17921">
    <property type="entry name" value="Integrase_H2C2"/>
    <property type="match status" value="1"/>
</dbReference>
<evidence type="ECO:0000256" key="2">
    <source>
        <dbReference type="ARBA" id="ARBA00012180"/>
    </source>
</evidence>
<dbReference type="PANTHER" id="PTHR37984:SF5">
    <property type="entry name" value="PROTEIN NYNRIN-LIKE"/>
    <property type="match status" value="1"/>
</dbReference>
<keyword evidence="5" id="KW-0540">Nuclease</keyword>
<dbReference type="Ensembl" id="ENSGACT00000041948.1">
    <property type="protein sequence ID" value="ENSGACP00000037636.1"/>
    <property type="gene ID" value="ENSGACG00000034130.1"/>
</dbReference>
<dbReference type="InterPro" id="IPR001584">
    <property type="entry name" value="Integrase_cat-core"/>
</dbReference>
<feature type="domain" description="Integrase catalytic" evidence="14">
    <location>
        <begin position="797"/>
        <end position="955"/>
    </location>
</feature>
<dbReference type="GeneTree" id="ENSGT01050000244855"/>
<evidence type="ECO:0000256" key="6">
    <source>
        <dbReference type="ARBA" id="ARBA00022759"/>
    </source>
</evidence>
<dbReference type="InterPro" id="IPR000477">
    <property type="entry name" value="RT_dom"/>
</dbReference>
<dbReference type="Ensembl" id="ENSGACT00000049106.1">
    <property type="protein sequence ID" value="ENSGACP00000039136.1"/>
    <property type="gene ID" value="ENSGACG00000034130.1"/>
</dbReference>
<dbReference type="GO" id="GO:0003676">
    <property type="term" value="F:nucleic acid binding"/>
    <property type="evidence" value="ECO:0007669"/>
    <property type="project" value="InterPro"/>
</dbReference>
<dbReference type="PANTHER" id="PTHR37984">
    <property type="entry name" value="PROTEIN CBG26694"/>
    <property type="match status" value="1"/>
</dbReference>
<evidence type="ECO:0000259" key="12">
    <source>
        <dbReference type="PROSITE" id="PS50158"/>
    </source>
</evidence>
<dbReference type="InterPro" id="IPR054465">
    <property type="entry name" value="Integrase_p58-like_C"/>
</dbReference>
<dbReference type="GO" id="GO:0015074">
    <property type="term" value="P:DNA integration"/>
    <property type="evidence" value="ECO:0007669"/>
    <property type="project" value="InterPro"/>
</dbReference>
<dbReference type="Pfam" id="PF17917">
    <property type="entry name" value="RT_RNaseH"/>
    <property type="match status" value="1"/>
</dbReference>
<evidence type="ECO:0000256" key="7">
    <source>
        <dbReference type="ARBA" id="ARBA00022801"/>
    </source>
</evidence>
<dbReference type="Gene3D" id="3.30.70.270">
    <property type="match status" value="2"/>
</dbReference>
<accession>A0AAQ4PJP3</accession>
<dbReference type="CDD" id="cd09274">
    <property type="entry name" value="RNase_HI_RT_Ty3"/>
    <property type="match status" value="1"/>
</dbReference>
<dbReference type="Ensembl" id="ENSGACT00000082640.1">
    <property type="protein sequence ID" value="ENSGACP00000039285.1"/>
    <property type="gene ID" value="ENSGACG00000034130.1"/>
</dbReference>
<keyword evidence="7" id="KW-0378">Hydrolase</keyword>